<dbReference type="FunFam" id="3.40.50.300:FF:000354">
    <property type="entry name" value="ATP-dependent RNA helicase SKI2"/>
    <property type="match status" value="1"/>
</dbReference>
<keyword evidence="3 8" id="KW-0347">Helicase</keyword>
<dbReference type="InterPro" id="IPR011545">
    <property type="entry name" value="DEAD/DEAH_box_helicase_dom"/>
</dbReference>
<dbReference type="Proteomes" id="UP000078348">
    <property type="component" value="Unassembled WGS sequence"/>
</dbReference>
<dbReference type="STRING" id="478820.A0A196S7A5"/>
<evidence type="ECO:0000256" key="1">
    <source>
        <dbReference type="ARBA" id="ARBA00022741"/>
    </source>
</evidence>
<dbReference type="SUPFAM" id="SSF52540">
    <property type="entry name" value="P-loop containing nucleoside triphosphate hydrolases"/>
    <property type="match status" value="1"/>
</dbReference>
<dbReference type="InterPro" id="IPR012961">
    <property type="entry name" value="Ski2/MTR4_C"/>
</dbReference>
<dbReference type="Pfam" id="PF08148">
    <property type="entry name" value="DSHCT"/>
    <property type="match status" value="1"/>
</dbReference>
<evidence type="ECO:0000313" key="8">
    <source>
        <dbReference type="EMBL" id="OAO12935.1"/>
    </source>
</evidence>
<evidence type="ECO:0000256" key="3">
    <source>
        <dbReference type="ARBA" id="ARBA00022806"/>
    </source>
</evidence>
<feature type="domain" description="Helicase C-terminal" evidence="7">
    <location>
        <begin position="609"/>
        <end position="803"/>
    </location>
</feature>
<dbReference type="GO" id="GO:0016787">
    <property type="term" value="F:hydrolase activity"/>
    <property type="evidence" value="ECO:0007669"/>
    <property type="project" value="UniProtKB-KW"/>
</dbReference>
<dbReference type="GO" id="GO:0070478">
    <property type="term" value="P:nuclear-transcribed mRNA catabolic process, 3'-5' exonucleolytic nonsense-mediated decay"/>
    <property type="evidence" value="ECO:0007669"/>
    <property type="project" value="TreeGrafter"/>
</dbReference>
<evidence type="ECO:0000313" key="9">
    <source>
        <dbReference type="Proteomes" id="UP000078348"/>
    </source>
</evidence>
<feature type="compositionally biased region" description="Low complexity" evidence="5">
    <location>
        <begin position="275"/>
        <end position="302"/>
    </location>
</feature>
<dbReference type="InterPro" id="IPR014001">
    <property type="entry name" value="Helicase_ATP-bd"/>
</dbReference>
<dbReference type="PROSITE" id="PS51192">
    <property type="entry name" value="HELICASE_ATP_BIND_1"/>
    <property type="match status" value="1"/>
</dbReference>
<keyword evidence="2" id="KW-0378">Hydrolase</keyword>
<evidence type="ECO:0000256" key="5">
    <source>
        <dbReference type="SAM" id="MobiDB-lite"/>
    </source>
</evidence>
<dbReference type="Gene3D" id="1.10.3380.30">
    <property type="match status" value="1"/>
</dbReference>
<dbReference type="InterPro" id="IPR027417">
    <property type="entry name" value="P-loop_NTPase"/>
</dbReference>
<evidence type="ECO:0000256" key="2">
    <source>
        <dbReference type="ARBA" id="ARBA00022801"/>
    </source>
</evidence>
<dbReference type="SMART" id="SM01142">
    <property type="entry name" value="DSHCT"/>
    <property type="match status" value="1"/>
</dbReference>
<keyword evidence="9" id="KW-1185">Reference proteome</keyword>
<dbReference type="PROSITE" id="PS51194">
    <property type="entry name" value="HELICASE_CTER"/>
    <property type="match status" value="1"/>
</dbReference>
<dbReference type="InterPro" id="IPR001650">
    <property type="entry name" value="Helicase_C-like"/>
</dbReference>
<proteinExistence type="predicted"/>
<evidence type="ECO:0000259" key="6">
    <source>
        <dbReference type="PROSITE" id="PS51192"/>
    </source>
</evidence>
<keyword evidence="1" id="KW-0547">Nucleotide-binding</keyword>
<accession>A0A196S7A5</accession>
<gene>
    <name evidence="8" type="ORF">AV274_5394</name>
</gene>
<feature type="domain" description="Helicase ATP-binding" evidence="6">
    <location>
        <begin position="386"/>
        <end position="542"/>
    </location>
</feature>
<protein>
    <submittedName>
        <fullName evidence="8">Helicase SKI2W</fullName>
    </submittedName>
</protein>
<organism evidence="8 9">
    <name type="scientific">Blastocystis sp. subtype 1 (strain ATCC 50177 / NandII)</name>
    <dbReference type="NCBI Taxonomy" id="478820"/>
    <lineage>
        <taxon>Eukaryota</taxon>
        <taxon>Sar</taxon>
        <taxon>Stramenopiles</taxon>
        <taxon>Bigyra</taxon>
        <taxon>Opalozoa</taxon>
        <taxon>Opalinata</taxon>
        <taxon>Blastocystidae</taxon>
        <taxon>Blastocystis</taxon>
    </lineage>
</organism>
<reference evidence="8 9" key="1">
    <citation type="submission" date="2016-05" db="EMBL/GenBank/DDBJ databases">
        <title>Nuclear genome of Blastocystis sp. subtype 1 NandII.</title>
        <authorList>
            <person name="Gentekaki E."/>
            <person name="Curtis B."/>
            <person name="Stairs C."/>
            <person name="Eme L."/>
            <person name="Herman E."/>
            <person name="Klimes V."/>
            <person name="Arias M.C."/>
            <person name="Elias M."/>
            <person name="Hilliou F."/>
            <person name="Klute M."/>
            <person name="Malik S.-B."/>
            <person name="Pightling A."/>
            <person name="Rachubinski R."/>
            <person name="Salas D."/>
            <person name="Schlacht A."/>
            <person name="Suga H."/>
            <person name="Archibald J."/>
            <person name="Ball S.G."/>
            <person name="Clark G."/>
            <person name="Dacks J."/>
            <person name="Van Der Giezen M."/>
            <person name="Tsaousis A."/>
            <person name="Roger A."/>
        </authorList>
    </citation>
    <scope>NUCLEOTIDE SEQUENCE [LARGE SCALE GENOMIC DNA]</scope>
    <source>
        <strain evidence="9">ATCC 50177 / NandII</strain>
    </source>
</reference>
<name>A0A196S7A5_BLAHN</name>
<comment type="caution">
    <text evidence="8">The sequence shown here is derived from an EMBL/GenBank/DDBJ whole genome shotgun (WGS) entry which is preliminary data.</text>
</comment>
<dbReference type="PANTHER" id="PTHR12131">
    <property type="entry name" value="ATP-DEPENDENT RNA AND DNA HELICASE"/>
    <property type="match status" value="1"/>
</dbReference>
<dbReference type="GO" id="GO:0004386">
    <property type="term" value="F:helicase activity"/>
    <property type="evidence" value="ECO:0007669"/>
    <property type="project" value="UniProtKB-KW"/>
</dbReference>
<dbReference type="OrthoDB" id="64767at2759"/>
<dbReference type="GO" id="GO:0055087">
    <property type="term" value="C:Ski complex"/>
    <property type="evidence" value="ECO:0007669"/>
    <property type="project" value="TreeGrafter"/>
</dbReference>
<dbReference type="GO" id="GO:0005524">
    <property type="term" value="F:ATP binding"/>
    <property type="evidence" value="ECO:0007669"/>
    <property type="project" value="UniProtKB-KW"/>
</dbReference>
<dbReference type="SMART" id="SM00487">
    <property type="entry name" value="DEXDc"/>
    <property type="match status" value="1"/>
</dbReference>
<dbReference type="SMART" id="SM00490">
    <property type="entry name" value="HELICc"/>
    <property type="match status" value="1"/>
</dbReference>
<feature type="region of interest" description="Disordered" evidence="5">
    <location>
        <begin position="275"/>
        <end position="305"/>
    </location>
</feature>
<dbReference type="Pfam" id="PF00270">
    <property type="entry name" value="DEAD"/>
    <property type="match status" value="1"/>
</dbReference>
<dbReference type="CDD" id="cd18795">
    <property type="entry name" value="SF2_C_Ski2"/>
    <property type="match status" value="1"/>
</dbReference>
<sequence length="1286" mass="143694">MEAYPKLVFSGKKHIPHLLEGNSVLNRIETVSTTPYGLPEEVCDIDSVERTIENRMLPSARNLVDSDSLDMSFTYNELPILYSMDLTSSLLPAAQQMKDEDCSSYVKRDASFLEPDIRELPLSGDVAKNSTSYSRRFTKAGVRGDAHNQPMLPGGLTLIEQMGVTTEDNGEDSGDFFLSTPNASSLLHFNAQTDSSHLSSYADLCGVQPVLTEAIPDLVVEGLTEATESFSTDYSVPALSLDDLVASASAKHTQFASFFQPAQEDATHTATETISETTAAETVSETTSETTTTPNQETAQTTPLQTSRSIEELDEAGLQKKIQELLAVNVDGSQTFVQDVKNRLHATPTKMYGIVDNTDMTYFRQLVPHMAQEFPFELDPFQKRAVVHLERGESVYVCAHTSAGKTVVADYAISLCQSHMTKCIYTSPVKALSNQKYHDFKQKYEDVGIITGDVSINPEAGTLIMTTEILRSLLYNGSDVIRDVEWVVFDEAHYINDADRGVVWEETIILLPDHVNMIFLSATTPNVVDIADWIGRTKQRPIYIMSTQYRPVPLEYDLLYKGKVTCLKDVENKFYPDRVRLLHGHKANETSKDNEPLVPPSTLCPNRKEIDSIIKTVKERDDMPCIVFTLGRQMCNESARIASATRLISATESAYVRSFYLKCIANLRKEDRALNQVQEVLNLLVTGVGVHHAGLLPLLKEIVEMLFSSGYIKLLFATETFAVGINMPAKAVCFAGLAKFDGVGRRYFLSSEFTQMAGRAGRRGKDQQGDVFLLVRDLPCVSVIMNITQKTTDQVKSRFRISYAMILNIIRVQDLSLESMLSHSFLEAVRLRELDQKQYGKKVNEIDRCLERCEAGLMALCHTGDVERIIEEYEEEMKSRKEQWNAIFSQYAAAEGKKKKEEPLQRGRFVVAEVNFAGRDGMSLLETVCAVISVNKERITVLAHLPNLLSVPEDAVIIFTPRVDVYSAVGRYIRVNNEVMFVATLTTTNLEAVLKKKASVVLAQNVFTAASMSQLVMSVAQELPGVFTEVVKMGRWACLADNMRVEATGSFLKGANREQVLSLLLVILQLRGKRSEMKEAMSTEKLGLLPEVHSRIAVLKNLLYIDENEMVTLKGRCCCYMRGGNELLVMEMLFENLLEPLSPPELAAVMSVIIFEKENSGKVVIQNSTLRNLVEKMELIVTRIHEVETACGMAVDLEEEEKCIHSDFMEVAYNWCKGMTFSAVMQNTDMDEGFVVNQLLRTVAVIRKLGDVANEIGNPSLRYNCQEAEQAMLRDIVFTPSLYLVD</sequence>
<dbReference type="GO" id="GO:0003676">
    <property type="term" value="F:nucleic acid binding"/>
    <property type="evidence" value="ECO:0007669"/>
    <property type="project" value="InterPro"/>
</dbReference>
<dbReference type="Gene3D" id="3.40.50.300">
    <property type="entry name" value="P-loop containing nucleotide triphosphate hydrolases"/>
    <property type="match status" value="2"/>
</dbReference>
<evidence type="ECO:0000256" key="4">
    <source>
        <dbReference type="ARBA" id="ARBA00022840"/>
    </source>
</evidence>
<evidence type="ECO:0000259" key="7">
    <source>
        <dbReference type="PROSITE" id="PS51194"/>
    </source>
</evidence>
<keyword evidence="4" id="KW-0067">ATP-binding</keyword>
<dbReference type="EMBL" id="LXWW01000494">
    <property type="protein sequence ID" value="OAO12935.1"/>
    <property type="molecule type" value="Genomic_DNA"/>
</dbReference>
<dbReference type="PANTHER" id="PTHR12131:SF1">
    <property type="entry name" value="ATP-DEPENDENT RNA HELICASE SUPV3L1, MITOCHONDRIAL-RELATED"/>
    <property type="match status" value="1"/>
</dbReference>
<dbReference type="InterPro" id="IPR050699">
    <property type="entry name" value="RNA-DNA_Helicase"/>
</dbReference>